<dbReference type="Pfam" id="PF00005">
    <property type="entry name" value="ABC_tran"/>
    <property type="match status" value="1"/>
</dbReference>
<keyword evidence="2" id="KW-0813">Transport</keyword>
<dbReference type="PROSITE" id="PS00211">
    <property type="entry name" value="ABC_TRANSPORTER_1"/>
    <property type="match status" value="1"/>
</dbReference>
<name>A0A0G1MIV0_9BACT</name>
<evidence type="ECO:0000256" key="2">
    <source>
        <dbReference type="ARBA" id="ARBA00022448"/>
    </source>
</evidence>
<evidence type="ECO:0000313" key="4">
    <source>
        <dbReference type="EMBL" id="KKU08022.1"/>
    </source>
</evidence>
<dbReference type="SUPFAM" id="SSF52540">
    <property type="entry name" value="P-loop containing nucleoside triphosphate hydrolases"/>
    <property type="match status" value="1"/>
</dbReference>
<dbReference type="InterPro" id="IPR017911">
    <property type="entry name" value="MacB-like_ATP-bd"/>
</dbReference>
<dbReference type="Proteomes" id="UP000034354">
    <property type="component" value="Unassembled WGS sequence"/>
</dbReference>
<accession>A0A0G1MIV0</accession>
<dbReference type="PANTHER" id="PTHR42798:SF2">
    <property type="entry name" value="ABC TRANSPORTER ATP-BINDING PROTEIN MG467-RELATED"/>
    <property type="match status" value="1"/>
</dbReference>
<dbReference type="CDD" id="cd03255">
    <property type="entry name" value="ABC_MJ0796_LolCDE_FtsE"/>
    <property type="match status" value="1"/>
</dbReference>
<dbReference type="InterPro" id="IPR003439">
    <property type="entry name" value="ABC_transporter-like_ATP-bd"/>
</dbReference>
<comment type="caution">
    <text evidence="4">The sequence shown here is derived from an EMBL/GenBank/DDBJ whole genome shotgun (WGS) entry which is preliminary data.</text>
</comment>
<feature type="non-terminal residue" evidence="4">
    <location>
        <position position="172"/>
    </location>
</feature>
<comment type="similarity">
    <text evidence="1">Belongs to the ABC transporter superfamily.</text>
</comment>
<dbReference type="InterPro" id="IPR027417">
    <property type="entry name" value="P-loop_NTPase"/>
</dbReference>
<dbReference type="PANTHER" id="PTHR42798">
    <property type="entry name" value="LIPOPROTEIN-RELEASING SYSTEM ATP-BINDING PROTEIN LOLD"/>
    <property type="match status" value="1"/>
</dbReference>
<dbReference type="InterPro" id="IPR017871">
    <property type="entry name" value="ABC_transporter-like_CS"/>
</dbReference>
<sequence>MPLIELHNVGKNYENDGVVTPALAGVTLNIEEGEFVALMGPSGSGKSTLMHILGFLDHLTEGEYRFKGEDVSNLEKDALAMHRRKDVGFVFQFFNLLAKSSVLENVMLPLIYAEVPKAERIKLATKALESVGLGHRLKHLSNQLSGGERQRVAIARAIVHNPAVIFADEPTG</sequence>
<dbReference type="GO" id="GO:0016887">
    <property type="term" value="F:ATP hydrolysis activity"/>
    <property type="evidence" value="ECO:0007669"/>
    <property type="project" value="InterPro"/>
</dbReference>
<reference evidence="4 5" key="1">
    <citation type="journal article" date="2015" name="Nature">
        <title>rRNA introns, odd ribosomes, and small enigmatic genomes across a large radiation of phyla.</title>
        <authorList>
            <person name="Brown C.T."/>
            <person name="Hug L.A."/>
            <person name="Thomas B.C."/>
            <person name="Sharon I."/>
            <person name="Castelle C.J."/>
            <person name="Singh A."/>
            <person name="Wilkins M.J."/>
            <person name="Williams K.H."/>
            <person name="Banfield J.F."/>
        </authorList>
    </citation>
    <scope>NUCLEOTIDE SEQUENCE [LARGE SCALE GENOMIC DNA]</scope>
</reference>
<dbReference type="STRING" id="1618993.UX09_C0021G0001"/>
<evidence type="ECO:0000259" key="3">
    <source>
        <dbReference type="PROSITE" id="PS50893"/>
    </source>
</evidence>
<organism evidence="4 5">
    <name type="scientific">Candidatus Uhrbacteria bacterium GW2011_GWE2_45_35</name>
    <dbReference type="NCBI Taxonomy" id="1618993"/>
    <lineage>
        <taxon>Bacteria</taxon>
        <taxon>Candidatus Uhriibacteriota</taxon>
    </lineage>
</organism>
<dbReference type="EMBL" id="LCKW01000021">
    <property type="protein sequence ID" value="KKU08022.1"/>
    <property type="molecule type" value="Genomic_DNA"/>
</dbReference>
<dbReference type="AlphaFoldDB" id="A0A0G1MIV0"/>
<dbReference type="Gene3D" id="3.40.50.300">
    <property type="entry name" value="P-loop containing nucleotide triphosphate hydrolases"/>
    <property type="match status" value="1"/>
</dbReference>
<dbReference type="GO" id="GO:0005524">
    <property type="term" value="F:ATP binding"/>
    <property type="evidence" value="ECO:0007669"/>
    <property type="project" value="InterPro"/>
</dbReference>
<evidence type="ECO:0000313" key="5">
    <source>
        <dbReference type="Proteomes" id="UP000034354"/>
    </source>
</evidence>
<gene>
    <name evidence="4" type="ORF">UX09_C0021G0001</name>
</gene>
<feature type="domain" description="ABC transporter" evidence="3">
    <location>
        <begin position="4"/>
        <end position="172"/>
    </location>
</feature>
<proteinExistence type="inferred from homology"/>
<dbReference type="PROSITE" id="PS50893">
    <property type="entry name" value="ABC_TRANSPORTER_2"/>
    <property type="match status" value="1"/>
</dbReference>
<protein>
    <submittedName>
        <fullName evidence="4">ABC transporter related protein</fullName>
    </submittedName>
</protein>
<evidence type="ECO:0000256" key="1">
    <source>
        <dbReference type="ARBA" id="ARBA00005417"/>
    </source>
</evidence>